<evidence type="ECO:0000313" key="2">
    <source>
        <dbReference type="Proteomes" id="UP000009168"/>
    </source>
</evidence>
<sequence>MNLHQDLPFLQLFSTEFFDLKFKRNGLNRLKFCQQEAQKPQNSGQSLQESSQKFVQKNFELLRIKIDFKNQILKKEIESKWAFQNLLIPLNIELKINSISSDTYQNIVSIFKNFKLHQKIRYIKLNWPKKIKIKPYKNQIQNIFYKIKYLVEFKQVFI</sequence>
<keyword evidence="2" id="KW-1185">Reference proteome</keyword>
<dbReference type="RefSeq" id="XP_001013561.2">
    <property type="nucleotide sequence ID" value="XM_001013561.2"/>
</dbReference>
<dbReference type="KEGG" id="tet:TTHERM_00746880"/>
<organism evidence="1 2">
    <name type="scientific">Tetrahymena thermophila (strain SB210)</name>
    <dbReference type="NCBI Taxonomy" id="312017"/>
    <lineage>
        <taxon>Eukaryota</taxon>
        <taxon>Sar</taxon>
        <taxon>Alveolata</taxon>
        <taxon>Ciliophora</taxon>
        <taxon>Intramacronucleata</taxon>
        <taxon>Oligohymenophorea</taxon>
        <taxon>Hymenostomatida</taxon>
        <taxon>Tetrahymenina</taxon>
        <taxon>Tetrahymenidae</taxon>
        <taxon>Tetrahymena</taxon>
    </lineage>
</organism>
<dbReference type="Proteomes" id="UP000009168">
    <property type="component" value="Unassembled WGS sequence"/>
</dbReference>
<evidence type="ECO:0000313" key="1">
    <source>
        <dbReference type="EMBL" id="EAR93316.2"/>
    </source>
</evidence>
<name>Q239U2_TETTS</name>
<protein>
    <submittedName>
        <fullName evidence="1">Uncharacterized protein</fullName>
    </submittedName>
</protein>
<dbReference type="GeneID" id="7841551"/>
<dbReference type="AlphaFoldDB" id="Q239U2"/>
<dbReference type="InParanoid" id="Q239U2"/>
<gene>
    <name evidence="1" type="ORF">TTHERM_00746880</name>
</gene>
<accession>Q239U2</accession>
<proteinExistence type="predicted"/>
<reference evidence="2" key="1">
    <citation type="journal article" date="2006" name="PLoS Biol.">
        <title>Macronuclear genome sequence of the ciliate Tetrahymena thermophila, a model eukaryote.</title>
        <authorList>
            <person name="Eisen J.A."/>
            <person name="Coyne R.S."/>
            <person name="Wu M."/>
            <person name="Wu D."/>
            <person name="Thiagarajan M."/>
            <person name="Wortman J.R."/>
            <person name="Badger J.H."/>
            <person name="Ren Q."/>
            <person name="Amedeo P."/>
            <person name="Jones K.M."/>
            <person name="Tallon L.J."/>
            <person name="Delcher A.L."/>
            <person name="Salzberg S.L."/>
            <person name="Silva J.C."/>
            <person name="Haas B.J."/>
            <person name="Majoros W.H."/>
            <person name="Farzad M."/>
            <person name="Carlton J.M."/>
            <person name="Smith R.K. Jr."/>
            <person name="Garg J."/>
            <person name="Pearlman R.E."/>
            <person name="Karrer K.M."/>
            <person name="Sun L."/>
            <person name="Manning G."/>
            <person name="Elde N.C."/>
            <person name="Turkewitz A.P."/>
            <person name="Asai D.J."/>
            <person name="Wilkes D.E."/>
            <person name="Wang Y."/>
            <person name="Cai H."/>
            <person name="Collins K."/>
            <person name="Stewart B.A."/>
            <person name="Lee S.R."/>
            <person name="Wilamowska K."/>
            <person name="Weinberg Z."/>
            <person name="Ruzzo W.L."/>
            <person name="Wloga D."/>
            <person name="Gaertig J."/>
            <person name="Frankel J."/>
            <person name="Tsao C.-C."/>
            <person name="Gorovsky M.A."/>
            <person name="Keeling P.J."/>
            <person name="Waller R.F."/>
            <person name="Patron N.J."/>
            <person name="Cherry J.M."/>
            <person name="Stover N.A."/>
            <person name="Krieger C.J."/>
            <person name="del Toro C."/>
            <person name="Ryder H.F."/>
            <person name="Williamson S.C."/>
            <person name="Barbeau R.A."/>
            <person name="Hamilton E.P."/>
            <person name="Orias E."/>
        </authorList>
    </citation>
    <scope>NUCLEOTIDE SEQUENCE [LARGE SCALE GENOMIC DNA]</scope>
    <source>
        <strain evidence="2">SB210</strain>
    </source>
</reference>
<dbReference type="HOGENOM" id="CLU_008972_0_0_1"/>
<dbReference type="EMBL" id="GG662726">
    <property type="protein sequence ID" value="EAR93316.2"/>
    <property type="molecule type" value="Genomic_DNA"/>
</dbReference>